<comment type="caution">
    <text evidence="7">The sequence shown here is derived from an EMBL/GenBank/DDBJ whole genome shotgun (WGS) entry which is preliminary data.</text>
</comment>
<keyword evidence="8" id="KW-1185">Reference proteome</keyword>
<dbReference type="EMBL" id="QGTD01000014">
    <property type="protein sequence ID" value="PWU67424.1"/>
    <property type="molecule type" value="Genomic_DNA"/>
</dbReference>
<dbReference type="InterPro" id="IPR002022">
    <property type="entry name" value="Pec_lyase"/>
</dbReference>
<protein>
    <submittedName>
        <fullName evidence="7">Pectinesterase</fullName>
    </submittedName>
</protein>
<name>A0A317KW66_9BACI</name>
<gene>
    <name evidence="7" type="ORF">DLJ74_15210</name>
</gene>
<evidence type="ECO:0000256" key="5">
    <source>
        <dbReference type="SAM" id="SignalP"/>
    </source>
</evidence>
<dbReference type="PROSITE" id="PS50853">
    <property type="entry name" value="FN3"/>
    <property type="match status" value="3"/>
</dbReference>
<dbReference type="PANTHER" id="PTHR42970">
    <property type="entry name" value="PECTATE LYASE C-RELATED"/>
    <property type="match status" value="1"/>
</dbReference>
<organism evidence="7 8">
    <name type="scientific">Gracilibacillus dipsosauri</name>
    <dbReference type="NCBI Taxonomy" id="178340"/>
    <lineage>
        <taxon>Bacteria</taxon>
        <taxon>Bacillati</taxon>
        <taxon>Bacillota</taxon>
        <taxon>Bacilli</taxon>
        <taxon>Bacillales</taxon>
        <taxon>Bacillaceae</taxon>
        <taxon>Gracilibacillus</taxon>
    </lineage>
</organism>
<dbReference type="InterPro" id="IPR012334">
    <property type="entry name" value="Pectin_lyas_fold"/>
</dbReference>
<dbReference type="GO" id="GO:0016829">
    <property type="term" value="F:lyase activity"/>
    <property type="evidence" value="ECO:0007669"/>
    <property type="project" value="UniProtKB-KW"/>
</dbReference>
<feature type="domain" description="Fibronectin type-III" evidence="6">
    <location>
        <begin position="823"/>
        <end position="911"/>
    </location>
</feature>
<keyword evidence="1" id="KW-0479">Metal-binding</keyword>
<dbReference type="SUPFAM" id="SSF49265">
    <property type="entry name" value="Fibronectin type III"/>
    <property type="match status" value="2"/>
</dbReference>
<dbReference type="InterPro" id="IPR054470">
    <property type="entry name" value="FIMAH_dom"/>
</dbReference>
<feature type="compositionally biased region" description="Acidic residues" evidence="4">
    <location>
        <begin position="450"/>
        <end position="472"/>
    </location>
</feature>
<keyword evidence="3" id="KW-0456">Lyase</keyword>
<dbReference type="InterPro" id="IPR052063">
    <property type="entry name" value="Polysaccharide_Lyase_1"/>
</dbReference>
<dbReference type="Gene3D" id="2.160.20.10">
    <property type="entry name" value="Single-stranded right-handed beta-helix, Pectin lyase-like"/>
    <property type="match status" value="1"/>
</dbReference>
<feature type="region of interest" description="Disordered" evidence="4">
    <location>
        <begin position="404"/>
        <end position="425"/>
    </location>
</feature>
<feature type="domain" description="Fibronectin type-III" evidence="6">
    <location>
        <begin position="913"/>
        <end position="998"/>
    </location>
</feature>
<sequence>MKSFFPFLLCFVVCLTFFPVFQSNVFAAEEEELLAFPGAEGFGQYAKGGRGGEVYHVTSYDLKGPGTFHDALTTAGDTPRTIVFDIGGNITIPQIIVRNKANITIAGQTAPGDGVTIKGNNVRFIDSNNIIIRYMRFRLGKSISDDALYFEDSQNVIIDHSSFSWGTDENLSILSKNYENPESKNITVQWSIISEGLLTHSMGGLIEMNTITMHHNLYAHNNDRNPKTKGQIDFVNNVVYNWGGYPYVAGGESGTKGYGNVEGNYFIAGINSANPEYAVVRGNENYSLYLHNNRIDSNKNGVLDGTDTGTDMMEAERPSVIVEDRFAYPLTNVEEPEAAYEHVLDYAGSSLIRDRVDQKVIHDVRNQTGAIIGHEQDVGGFPDLDKGKALKDTDQDGMPDEWELAKGLDPNNPADRNGDKNGNGYTNLEVYLNELASSAFPEGYPMEPPVWDEDPFVPPVEEPDPEPEPDDEPLPLLEGTLAKNVIVHDNSGNGKENASKWSVEKNLQIGDLVAGDRDGYHFTSIPDTLLGVEWIRSAVNSRSASSDDLVSFYLAADTDVYVAHDSRVSPKPKWLSEHYENTGQTIVDDQPVTFELYKKNYTAGSHVVMGPNNNTKRMNYFVLLKPTAPDTEPPADIPADLKAEMNGEDVSLNWSAVSQAEQYLIYRASSKDPSFRAIATTEQPAYQDDTVELGVTYQYKISAINAGGESEHSDQAEIFFYDPNQPKPATPSGVTITETKSITVMLEWQQVENAISYSIYRSTDPNGEFTKVANSTTPSYMDKPVEASTTYYYKISTASTGGESALSEVVSTTTEEAIEIPKVPTGLTAGEITTSAFEINWEDVAEAESYNVYRKTNEDGDYRQISSTDESAYIDESVSISDTGYSYKITAVNEMGESNLSEAIAIKMPVPGTPTELRVTMIGNNFVGLAWKSNGGANQYNVYREADGEVEYLGYAKVDTFYDRTAEPNVTYTYYIKAANASGESETSNVVEVTTGYLTVLTNHMEEYVRTEDITGTAVSQLTNTLKQVKHHVERGSTNQAQKFLAKFSKQLDKAEGRENVSPLAYAYLTHYSEALKKQLKNL</sequence>
<dbReference type="InterPro" id="IPR013783">
    <property type="entry name" value="Ig-like_fold"/>
</dbReference>
<dbReference type="SMART" id="SM00060">
    <property type="entry name" value="FN3"/>
    <property type="match status" value="4"/>
</dbReference>
<dbReference type="CDD" id="cd00063">
    <property type="entry name" value="FN3"/>
    <property type="match status" value="4"/>
</dbReference>
<feature type="chain" id="PRO_5016362679" evidence="5">
    <location>
        <begin position="28"/>
        <end position="1083"/>
    </location>
</feature>
<accession>A0A317KW66</accession>
<evidence type="ECO:0000256" key="2">
    <source>
        <dbReference type="ARBA" id="ARBA00023180"/>
    </source>
</evidence>
<evidence type="ECO:0000313" key="8">
    <source>
        <dbReference type="Proteomes" id="UP000245624"/>
    </source>
</evidence>
<dbReference type="RefSeq" id="WP_109985114.1">
    <property type="nucleotide sequence ID" value="NZ_QGTD01000014.1"/>
</dbReference>
<dbReference type="SUPFAM" id="SSF51126">
    <property type="entry name" value="Pectin lyase-like"/>
    <property type="match status" value="1"/>
</dbReference>
<dbReference type="PANTHER" id="PTHR42970:SF1">
    <property type="entry name" value="PECTATE LYASE C-RELATED"/>
    <property type="match status" value="1"/>
</dbReference>
<dbReference type="Gene3D" id="2.60.40.10">
    <property type="entry name" value="Immunoglobulins"/>
    <property type="match status" value="4"/>
</dbReference>
<feature type="region of interest" description="Disordered" evidence="4">
    <location>
        <begin position="446"/>
        <end position="472"/>
    </location>
</feature>
<dbReference type="SMART" id="SM00656">
    <property type="entry name" value="Amb_all"/>
    <property type="match status" value="1"/>
</dbReference>
<keyword evidence="2" id="KW-0325">Glycoprotein</keyword>
<dbReference type="InterPro" id="IPR003961">
    <property type="entry name" value="FN3_dom"/>
</dbReference>
<dbReference type="InterPro" id="IPR036116">
    <property type="entry name" value="FN3_sf"/>
</dbReference>
<dbReference type="GO" id="GO:0046872">
    <property type="term" value="F:metal ion binding"/>
    <property type="evidence" value="ECO:0007669"/>
    <property type="project" value="UniProtKB-KW"/>
</dbReference>
<dbReference type="InterPro" id="IPR011050">
    <property type="entry name" value="Pectin_lyase_fold/virulence"/>
</dbReference>
<dbReference type="AlphaFoldDB" id="A0A317KW66"/>
<proteinExistence type="predicted"/>
<evidence type="ECO:0000256" key="3">
    <source>
        <dbReference type="ARBA" id="ARBA00023239"/>
    </source>
</evidence>
<keyword evidence="5" id="KW-0732">Signal</keyword>
<evidence type="ECO:0000256" key="1">
    <source>
        <dbReference type="ARBA" id="ARBA00022723"/>
    </source>
</evidence>
<evidence type="ECO:0000313" key="7">
    <source>
        <dbReference type="EMBL" id="PWU67424.1"/>
    </source>
</evidence>
<dbReference type="Pfam" id="PF22888">
    <property type="entry name" value="FIMAH"/>
    <property type="match status" value="1"/>
</dbReference>
<reference evidence="7 8" key="1">
    <citation type="submission" date="2018-05" db="EMBL/GenBank/DDBJ databases">
        <title>Genomic analysis of Gracilibacillus dipsosauri DD1 reveals novel features of a salt-tolerant amylase.</title>
        <authorList>
            <person name="Deutch C.E."/>
            <person name="Yang S."/>
        </authorList>
    </citation>
    <scope>NUCLEOTIDE SEQUENCE [LARGE SCALE GENOMIC DNA]</scope>
    <source>
        <strain evidence="7 8">DD1</strain>
    </source>
</reference>
<evidence type="ECO:0000256" key="4">
    <source>
        <dbReference type="SAM" id="MobiDB-lite"/>
    </source>
</evidence>
<feature type="domain" description="Fibronectin type-III" evidence="6">
    <location>
        <begin position="730"/>
        <end position="817"/>
    </location>
</feature>
<feature type="signal peptide" evidence="5">
    <location>
        <begin position="1"/>
        <end position="27"/>
    </location>
</feature>
<dbReference type="Proteomes" id="UP000245624">
    <property type="component" value="Unassembled WGS sequence"/>
</dbReference>
<evidence type="ECO:0000259" key="6">
    <source>
        <dbReference type="PROSITE" id="PS50853"/>
    </source>
</evidence>